<dbReference type="AlphaFoldDB" id="A0A365XXT6"/>
<dbReference type="Proteomes" id="UP000253410">
    <property type="component" value="Unassembled WGS sequence"/>
</dbReference>
<sequence>MDNFLFKVNDHVSRWLTLGQITDISLSIIPNEVDQGDTVILNISFNAIIKQANGVKPDTKSKHSYLHLNFFPDIQEGALHHVYDEVYQEGTGDSKNTKTKLDINGEMPEYPVTIISHWQLNTTDCSNSGYAVQPVINSIQKDKNTVTYLDVNDPKQIYIRRSALNATTSINTSLQPSATPFTRDLTLWLLILKGTEAISFDNYMKHMDFIFCGSGDVNNKKELGKLINNLKGKRLLPFTDTDAYRSLKVATEAFLMVNCGVSNYGNFSTRDVEELYNRVTLKNGDVDKSDLDNFWNQYLVSTNGTNEKVLPYLAIIRRKLGDQGIKHITMDQALDSFGEDGQHKMEKTNCVGIISDKLSNPCFLELIWSYWHEESMMVQAMGAISRRFQNMRGNGTDPLANLEIDPLRPLNNLIWGYIQDEQHRLSLRRRTLEYDHHYGISLQGKAVGNLRTADSRSKFIEAFHNLLNTTLRFYKQLDDTTVVADGFPVLNALKEVHLILSEGAHNQFGDLPSTARIEMLMQQWLLARPEFREFLPTRIMVAYPEAWMDRVAAMNSLQNWTKTSVLHFRDLGVFGEQLLLTVRFGNWASISDRNQAANWAKFWREQIQGYVHAYRAVTGMDLGLENGKIDVQQPSLHLLRRLKEQTIR</sequence>
<name>A0A365XXT6_9BACT</name>
<protein>
    <submittedName>
        <fullName evidence="1">Uncharacterized protein</fullName>
    </submittedName>
</protein>
<organism evidence="1 2">
    <name type="scientific">Chitinophaga flava</name>
    <dbReference type="NCBI Taxonomy" id="2259036"/>
    <lineage>
        <taxon>Bacteria</taxon>
        <taxon>Pseudomonadati</taxon>
        <taxon>Bacteroidota</taxon>
        <taxon>Chitinophagia</taxon>
        <taxon>Chitinophagales</taxon>
        <taxon>Chitinophagaceae</taxon>
        <taxon>Chitinophaga</taxon>
    </lineage>
</organism>
<dbReference type="OrthoDB" id="5483139at2"/>
<dbReference type="RefSeq" id="WP_113613761.1">
    <property type="nucleotide sequence ID" value="NZ_QFFJ01000001.1"/>
</dbReference>
<reference evidence="1 2" key="1">
    <citation type="submission" date="2018-05" db="EMBL/GenBank/DDBJ databases">
        <title>Chitinophaga sp. K3CV102501T nov., isolated from isolated from a monsoon evergreen broad-leaved forest soil.</title>
        <authorList>
            <person name="Lv Y."/>
        </authorList>
    </citation>
    <scope>NUCLEOTIDE SEQUENCE [LARGE SCALE GENOMIC DNA]</scope>
    <source>
        <strain evidence="1 2">GDMCC 1.1325</strain>
    </source>
</reference>
<evidence type="ECO:0000313" key="1">
    <source>
        <dbReference type="EMBL" id="RBL91162.1"/>
    </source>
</evidence>
<evidence type="ECO:0000313" key="2">
    <source>
        <dbReference type="Proteomes" id="UP000253410"/>
    </source>
</evidence>
<dbReference type="EMBL" id="QFFJ01000001">
    <property type="protein sequence ID" value="RBL91162.1"/>
    <property type="molecule type" value="Genomic_DNA"/>
</dbReference>
<proteinExistence type="predicted"/>
<gene>
    <name evidence="1" type="ORF">DF182_00630</name>
</gene>
<accession>A0A365XXT6</accession>
<comment type="caution">
    <text evidence="1">The sequence shown here is derived from an EMBL/GenBank/DDBJ whole genome shotgun (WGS) entry which is preliminary data.</text>
</comment>
<keyword evidence="2" id="KW-1185">Reference proteome</keyword>